<comment type="caution">
    <text evidence="1">The sequence shown here is derived from an EMBL/GenBank/DDBJ whole genome shotgun (WGS) entry which is preliminary data.</text>
</comment>
<gene>
    <name evidence="1" type="ORF">PCOR1329_LOCUS40957</name>
</gene>
<protein>
    <recommendedName>
        <fullName evidence="3">RNA-dependent RNA polymerase</fullName>
    </recommendedName>
</protein>
<accession>A0ABN9TP46</accession>
<keyword evidence="2" id="KW-1185">Reference proteome</keyword>
<organism evidence="1 2">
    <name type="scientific">Prorocentrum cordatum</name>
    <dbReference type="NCBI Taxonomy" id="2364126"/>
    <lineage>
        <taxon>Eukaryota</taxon>
        <taxon>Sar</taxon>
        <taxon>Alveolata</taxon>
        <taxon>Dinophyceae</taxon>
        <taxon>Prorocentrales</taxon>
        <taxon>Prorocentraceae</taxon>
        <taxon>Prorocentrum</taxon>
    </lineage>
</organism>
<name>A0ABN9TP46_9DINO</name>
<dbReference type="EMBL" id="CAUYUJ010014937">
    <property type="protein sequence ID" value="CAK0847866.1"/>
    <property type="molecule type" value="Genomic_DNA"/>
</dbReference>
<proteinExistence type="predicted"/>
<evidence type="ECO:0000313" key="2">
    <source>
        <dbReference type="Proteomes" id="UP001189429"/>
    </source>
</evidence>
<reference evidence="1" key="1">
    <citation type="submission" date="2023-10" db="EMBL/GenBank/DDBJ databases">
        <authorList>
            <person name="Chen Y."/>
            <person name="Shah S."/>
            <person name="Dougan E. K."/>
            <person name="Thang M."/>
            <person name="Chan C."/>
        </authorList>
    </citation>
    <scope>NUCLEOTIDE SEQUENCE [LARGE SCALE GENOMIC DNA]</scope>
</reference>
<sequence>MPTLLAEFRHAGFQKGRDFLSVHLPMVAGDVRNCGFCIVAFEKATARNEFMVAFQGRGMRYAASAPRVSAAPSVPLEVLLATDALLQERSRARVAPSRSGALGAAVRWRLATNSAPSAECPCTIRAQAAGRSSLAEQPSGSGGAAAAGGVPPAVAQVKFLSTSRLTKVRTLSAISICRMASVPQSS</sequence>
<evidence type="ECO:0000313" key="1">
    <source>
        <dbReference type="EMBL" id="CAK0847866.1"/>
    </source>
</evidence>
<dbReference type="Proteomes" id="UP001189429">
    <property type="component" value="Unassembled WGS sequence"/>
</dbReference>
<evidence type="ECO:0008006" key="3">
    <source>
        <dbReference type="Google" id="ProtNLM"/>
    </source>
</evidence>